<proteinExistence type="predicted"/>
<organism evidence="3 4">
    <name type="scientific">Tetradesmus obliquus</name>
    <name type="common">Green alga</name>
    <name type="synonym">Acutodesmus obliquus</name>
    <dbReference type="NCBI Taxonomy" id="3088"/>
    <lineage>
        <taxon>Eukaryota</taxon>
        <taxon>Viridiplantae</taxon>
        <taxon>Chlorophyta</taxon>
        <taxon>core chlorophytes</taxon>
        <taxon>Chlorophyceae</taxon>
        <taxon>CS clade</taxon>
        <taxon>Sphaeropleales</taxon>
        <taxon>Scenedesmaceae</taxon>
        <taxon>Tetradesmus</taxon>
    </lineage>
</organism>
<accession>A0A383WQ41</accession>
<dbReference type="Proteomes" id="UP000256970">
    <property type="component" value="Unassembled WGS sequence"/>
</dbReference>
<dbReference type="AlphaFoldDB" id="A0A383WQ41"/>
<dbReference type="InterPro" id="IPR012748">
    <property type="entry name" value="Rieske-like_NirD"/>
</dbReference>
<dbReference type="Pfam" id="PF13806">
    <property type="entry name" value="Rieske_2"/>
    <property type="match status" value="1"/>
</dbReference>
<dbReference type="EMBL" id="FNXT01001364">
    <property type="protein sequence ID" value="SZX79362.1"/>
    <property type="molecule type" value="Genomic_DNA"/>
</dbReference>
<feature type="domain" description="Rieske-like [2Fe-2S]" evidence="2">
    <location>
        <begin position="110"/>
        <end position="214"/>
    </location>
</feature>
<evidence type="ECO:0000256" key="1">
    <source>
        <dbReference type="ARBA" id="ARBA00023002"/>
    </source>
</evidence>
<sequence length="219" mass="23169">MMLNCSAGANVSCSRRPFSSSTTPPVISRLVVCKAGGAGGFGKSNKKKVSTEGGMVIPEDGKRVKKSYLADSDSKAASKAAADGAPPGFPNDWIDLKLKASDVPFGKNTKTVELAAGKVLMLYKFENMVFVSDANSTAYQYPMVDAKVFRDSSGAIAAEVPLDGTIYDLATGAVLKWCPKDTPVRSLLGTLKSTVQATPLQVYPVHVTQDGSIWTKLVL</sequence>
<evidence type="ECO:0000313" key="4">
    <source>
        <dbReference type="Proteomes" id="UP000256970"/>
    </source>
</evidence>
<gene>
    <name evidence="3" type="ORF">BQ4739_LOCUS19641</name>
</gene>
<dbReference type="GO" id="GO:0008942">
    <property type="term" value="F:nitrite reductase [NAD(P)H] activity"/>
    <property type="evidence" value="ECO:0007669"/>
    <property type="project" value="InterPro"/>
</dbReference>
<evidence type="ECO:0000313" key="3">
    <source>
        <dbReference type="EMBL" id="SZX79362.1"/>
    </source>
</evidence>
<name>A0A383WQ41_TETOB</name>
<evidence type="ECO:0000259" key="2">
    <source>
        <dbReference type="Pfam" id="PF13806"/>
    </source>
</evidence>
<keyword evidence="1" id="KW-0560">Oxidoreductase</keyword>
<keyword evidence="4" id="KW-1185">Reference proteome</keyword>
<reference evidence="3 4" key="1">
    <citation type="submission" date="2016-10" db="EMBL/GenBank/DDBJ databases">
        <authorList>
            <person name="Cai Z."/>
        </authorList>
    </citation>
    <scope>NUCLEOTIDE SEQUENCE [LARGE SCALE GENOMIC DNA]</scope>
</reference>
<protein>
    <recommendedName>
        <fullName evidence="2">Rieske-like [2Fe-2S] domain-containing protein</fullName>
    </recommendedName>
</protein>